<comment type="caution">
    <text evidence="3">The sequence shown here is derived from an EMBL/GenBank/DDBJ whole genome shotgun (WGS) entry which is preliminary data.</text>
</comment>
<keyword evidence="1" id="KW-1134">Transmembrane beta strand</keyword>
<keyword evidence="1" id="KW-0998">Cell outer membrane</keyword>
<dbReference type="EMBL" id="JUIV01000001">
    <property type="protein sequence ID" value="RYJ40607.1"/>
    <property type="molecule type" value="Genomic_DNA"/>
</dbReference>
<dbReference type="OrthoDB" id="1367110at2"/>
<keyword evidence="1" id="KW-0813">Transport</keyword>
<feature type="signal peptide" evidence="2">
    <location>
        <begin position="1"/>
        <end position="19"/>
    </location>
</feature>
<keyword evidence="1" id="KW-0812">Transmembrane</keyword>
<evidence type="ECO:0000256" key="1">
    <source>
        <dbReference type="PROSITE-ProRule" id="PRU01360"/>
    </source>
</evidence>
<dbReference type="InterPro" id="IPR037066">
    <property type="entry name" value="Plug_dom_sf"/>
</dbReference>
<dbReference type="GO" id="GO:0009279">
    <property type="term" value="C:cell outer membrane"/>
    <property type="evidence" value="ECO:0007669"/>
    <property type="project" value="UniProtKB-SubCell"/>
</dbReference>
<comment type="subcellular location">
    <subcellularLocation>
        <location evidence="1">Cell outer membrane</location>
        <topology evidence="1">Multi-pass membrane protein</topology>
    </subcellularLocation>
</comment>
<dbReference type="PROSITE" id="PS52016">
    <property type="entry name" value="TONB_DEPENDENT_REC_3"/>
    <property type="match status" value="1"/>
</dbReference>
<dbReference type="RefSeq" id="WP_119792632.1">
    <property type="nucleotide sequence ID" value="NZ_CP023642.1"/>
</dbReference>
<comment type="similarity">
    <text evidence="1">Belongs to the TonB-dependent receptor family.</text>
</comment>
<keyword evidence="2" id="KW-0732">Signal</keyword>
<dbReference type="Gene3D" id="2.170.130.10">
    <property type="entry name" value="TonB-dependent receptor, plug domain"/>
    <property type="match status" value="1"/>
</dbReference>
<evidence type="ECO:0000313" key="3">
    <source>
        <dbReference type="EMBL" id="RYJ40607.1"/>
    </source>
</evidence>
<gene>
    <name evidence="3" type="ORF">NU08_0044</name>
</gene>
<organism evidence="3 4">
    <name type="scientific">Flavobacterium anhuiense</name>
    <dbReference type="NCBI Taxonomy" id="459526"/>
    <lineage>
        <taxon>Bacteria</taxon>
        <taxon>Pseudomonadati</taxon>
        <taxon>Bacteroidota</taxon>
        <taxon>Flavobacteriia</taxon>
        <taxon>Flavobacteriales</taxon>
        <taxon>Flavobacteriaceae</taxon>
        <taxon>Flavobacterium</taxon>
    </lineage>
</organism>
<evidence type="ECO:0000256" key="2">
    <source>
        <dbReference type="SAM" id="SignalP"/>
    </source>
</evidence>
<name>A0A444W3Y4_9FLAO</name>
<protein>
    <submittedName>
        <fullName evidence="3">TonB-dependent receptor family protein</fullName>
    </submittedName>
</protein>
<proteinExistence type="inferred from homology"/>
<sequence length="119" mass="13120">MRAIKFLSFLFLISYIAKAQDKTASKVEKDTIQETKKLTISDSKQVQPAKVIICGPNRASLIQVLYVLDGKIIDKEKISKIKPDAIESMKALQPNEAKLIYGDQGANGAIVIISKKKAD</sequence>
<feature type="chain" id="PRO_5019469807" evidence="2">
    <location>
        <begin position="20"/>
        <end position="119"/>
    </location>
</feature>
<accession>A0A444W3Y4</accession>
<keyword evidence="3" id="KW-0675">Receptor</keyword>
<reference evidence="3 4" key="1">
    <citation type="submission" date="2014-12" db="EMBL/GenBank/DDBJ databases">
        <title>Genome sequence of Flavobacterium anhuiense RCM74.</title>
        <authorList>
            <person name="Kim J.F."/>
            <person name="Song J.Y."/>
            <person name="Kwak M.-J."/>
            <person name="Lee S.-W."/>
        </authorList>
    </citation>
    <scope>NUCLEOTIDE SEQUENCE [LARGE SCALE GENOMIC DNA]</scope>
    <source>
        <strain evidence="3 4">RCM74</strain>
    </source>
</reference>
<dbReference type="AlphaFoldDB" id="A0A444W3Y4"/>
<keyword evidence="1" id="KW-0472">Membrane</keyword>
<dbReference type="InterPro" id="IPR039426">
    <property type="entry name" value="TonB-dep_rcpt-like"/>
</dbReference>
<dbReference type="Proteomes" id="UP000290433">
    <property type="component" value="Unassembled WGS sequence"/>
</dbReference>
<evidence type="ECO:0000313" key="4">
    <source>
        <dbReference type="Proteomes" id="UP000290433"/>
    </source>
</evidence>